<accession>A0A8X8XJS4</accession>
<sequence length="104" mass="11165">MERTPPRKRGRLKRSTTSSMGKGKDAAGTPSRIKPSASHKRKPAVNEGYNHWKHSSSPCFMIGSPLTILPGPLSPAGTPLALAPFLFGAFLNTATSANLYLVYL</sequence>
<reference evidence="2" key="1">
    <citation type="submission" date="2018-01" db="EMBL/GenBank/DDBJ databases">
        <authorList>
            <person name="Mao J.F."/>
        </authorList>
    </citation>
    <scope>NUCLEOTIDE SEQUENCE</scope>
    <source>
        <strain evidence="2">Huo1</strain>
        <tissue evidence="2">Leaf</tissue>
    </source>
</reference>
<evidence type="ECO:0000256" key="1">
    <source>
        <dbReference type="SAM" id="MobiDB-lite"/>
    </source>
</evidence>
<protein>
    <submittedName>
        <fullName evidence="2">Uncharacterized protein</fullName>
    </submittedName>
</protein>
<dbReference type="EMBL" id="PNBA02000009">
    <property type="protein sequence ID" value="KAG6413874.1"/>
    <property type="molecule type" value="Genomic_DNA"/>
</dbReference>
<reference evidence="2" key="2">
    <citation type="submission" date="2020-08" db="EMBL/GenBank/DDBJ databases">
        <title>Plant Genome Project.</title>
        <authorList>
            <person name="Zhang R.-G."/>
        </authorList>
    </citation>
    <scope>NUCLEOTIDE SEQUENCE</scope>
    <source>
        <strain evidence="2">Huo1</strain>
        <tissue evidence="2">Leaf</tissue>
    </source>
</reference>
<feature type="region of interest" description="Disordered" evidence="1">
    <location>
        <begin position="1"/>
        <end position="49"/>
    </location>
</feature>
<organism evidence="2">
    <name type="scientific">Salvia splendens</name>
    <name type="common">Scarlet sage</name>
    <dbReference type="NCBI Taxonomy" id="180675"/>
    <lineage>
        <taxon>Eukaryota</taxon>
        <taxon>Viridiplantae</taxon>
        <taxon>Streptophyta</taxon>
        <taxon>Embryophyta</taxon>
        <taxon>Tracheophyta</taxon>
        <taxon>Spermatophyta</taxon>
        <taxon>Magnoliopsida</taxon>
        <taxon>eudicotyledons</taxon>
        <taxon>Gunneridae</taxon>
        <taxon>Pentapetalae</taxon>
        <taxon>asterids</taxon>
        <taxon>lamiids</taxon>
        <taxon>Lamiales</taxon>
        <taxon>Lamiaceae</taxon>
        <taxon>Nepetoideae</taxon>
        <taxon>Mentheae</taxon>
        <taxon>Salviinae</taxon>
        <taxon>Salvia</taxon>
        <taxon>Salvia subgen. Calosphace</taxon>
        <taxon>core Calosphace</taxon>
    </lineage>
</organism>
<evidence type="ECO:0000313" key="2">
    <source>
        <dbReference type="EMBL" id="KAG6413874.1"/>
    </source>
</evidence>
<dbReference type="AlphaFoldDB" id="A0A8X8XJS4"/>
<proteinExistence type="predicted"/>
<comment type="caution">
    <text evidence="2">The sequence shown here is derived from an EMBL/GenBank/DDBJ whole genome shotgun (WGS) entry which is preliminary data.</text>
</comment>
<name>A0A8X8XJS4_SALSN</name>
<dbReference type="Proteomes" id="UP000298416">
    <property type="component" value="Unassembled WGS sequence"/>
</dbReference>
<evidence type="ECO:0000313" key="3">
    <source>
        <dbReference type="Proteomes" id="UP000298416"/>
    </source>
</evidence>
<keyword evidence="3" id="KW-1185">Reference proteome</keyword>
<feature type="compositionally biased region" description="Basic residues" evidence="1">
    <location>
        <begin position="1"/>
        <end position="14"/>
    </location>
</feature>
<gene>
    <name evidence="2" type="ORF">SASPL_126589</name>
</gene>